<sequence>MDFKPALYMEYMKSQDFSQIECNLAMSDIDCPYSLAELGITARVLETGEYHSYGNPELKEVIAEQYGVDPEQVLIPGGGSSLCNFLVAATLLGHKDQALVERPTYEPLRSTIESTGAEILNLPRSYHNSFNVDLDELNHLMNPKVKLVVLTRLHNPSGRDMELDTLLKIGEKAAETGAYVLVDEVYLDFLPENIRKPSTSIHPRLIVTSSFTKVYGLGTLRMGWAVAPKDLVEQCCRINNVLGVVPPMVPEQISLQLFQSGGISRIGAYARRGAGENIASVAKFIASQPQLEWVEPSAGIIGFIRVKSMENTDPLAEKLRMKFRTMVIPGSHFDMPDGFRLGFGCDPSELKEGLRRISLALNETDS</sequence>
<gene>
    <name evidence="2" type="ORF">CEE37_01440</name>
</gene>
<dbReference type="GO" id="GO:0030170">
    <property type="term" value="F:pyridoxal phosphate binding"/>
    <property type="evidence" value="ECO:0007669"/>
    <property type="project" value="InterPro"/>
</dbReference>
<evidence type="ECO:0000313" key="3">
    <source>
        <dbReference type="Proteomes" id="UP000319619"/>
    </source>
</evidence>
<dbReference type="InterPro" id="IPR004839">
    <property type="entry name" value="Aminotransferase_I/II_large"/>
</dbReference>
<evidence type="ECO:0000313" key="2">
    <source>
        <dbReference type="EMBL" id="TKJ42371.1"/>
    </source>
</evidence>
<dbReference type="AlphaFoldDB" id="A0A532V5B2"/>
<feature type="domain" description="Aminotransferase class I/classII large" evidence="1">
    <location>
        <begin position="51"/>
        <end position="357"/>
    </location>
</feature>
<protein>
    <recommendedName>
        <fullName evidence="1">Aminotransferase class I/classII large domain-containing protein</fullName>
    </recommendedName>
</protein>
<reference evidence="2 3" key="1">
    <citation type="submission" date="2017-06" db="EMBL/GenBank/DDBJ databases">
        <title>Novel microbial phyla capable of carbon fixation and sulfur reduction in deep-sea sediments.</title>
        <authorList>
            <person name="Huang J."/>
            <person name="Baker B."/>
            <person name="Wang Y."/>
        </authorList>
    </citation>
    <scope>NUCLEOTIDE SEQUENCE [LARGE SCALE GENOMIC DNA]</scope>
    <source>
        <strain evidence="2">B3_LCP</strain>
    </source>
</reference>
<dbReference type="PANTHER" id="PTHR43510">
    <property type="entry name" value="AMINOTRANSFERASE FUNCTION, HYPOTHETICAL (EUROFUNG)"/>
    <property type="match status" value="1"/>
</dbReference>
<dbReference type="Gene3D" id="3.90.1150.10">
    <property type="entry name" value="Aspartate Aminotransferase, domain 1"/>
    <property type="match status" value="1"/>
</dbReference>
<dbReference type="EMBL" id="NJBN01000001">
    <property type="protein sequence ID" value="TKJ42371.1"/>
    <property type="molecule type" value="Genomic_DNA"/>
</dbReference>
<dbReference type="Proteomes" id="UP000319619">
    <property type="component" value="Unassembled WGS sequence"/>
</dbReference>
<dbReference type="InterPro" id="IPR015421">
    <property type="entry name" value="PyrdxlP-dep_Trfase_major"/>
</dbReference>
<proteinExistence type="predicted"/>
<dbReference type="CDD" id="cd00609">
    <property type="entry name" value="AAT_like"/>
    <property type="match status" value="1"/>
</dbReference>
<dbReference type="InterPro" id="IPR015424">
    <property type="entry name" value="PyrdxlP-dep_Trfase"/>
</dbReference>
<organism evidence="2 3">
    <name type="scientific">candidate division LCP-89 bacterium B3_LCP</name>
    <dbReference type="NCBI Taxonomy" id="2012998"/>
    <lineage>
        <taxon>Bacteria</taxon>
        <taxon>Pseudomonadati</taxon>
        <taxon>Bacteria division LCP-89</taxon>
    </lineage>
</organism>
<dbReference type="InterPro" id="IPR015422">
    <property type="entry name" value="PyrdxlP-dep_Trfase_small"/>
</dbReference>
<dbReference type="Gene3D" id="3.40.640.10">
    <property type="entry name" value="Type I PLP-dependent aspartate aminotransferase-like (Major domain)"/>
    <property type="match status" value="1"/>
</dbReference>
<accession>A0A532V5B2</accession>
<name>A0A532V5B2_UNCL8</name>
<dbReference type="SUPFAM" id="SSF53383">
    <property type="entry name" value="PLP-dependent transferases"/>
    <property type="match status" value="1"/>
</dbReference>
<comment type="caution">
    <text evidence="2">The sequence shown here is derived from an EMBL/GenBank/DDBJ whole genome shotgun (WGS) entry which is preliminary data.</text>
</comment>
<dbReference type="PANTHER" id="PTHR43510:SF1">
    <property type="entry name" value="AMINOTRANSFERASE FUNCTION, HYPOTHETICAL (EUROFUNG)"/>
    <property type="match status" value="1"/>
</dbReference>
<evidence type="ECO:0000259" key="1">
    <source>
        <dbReference type="Pfam" id="PF00155"/>
    </source>
</evidence>
<dbReference type="Pfam" id="PF00155">
    <property type="entry name" value="Aminotran_1_2"/>
    <property type="match status" value="1"/>
</dbReference>